<dbReference type="InterPro" id="IPR039421">
    <property type="entry name" value="Type_1_exporter"/>
</dbReference>
<keyword evidence="7" id="KW-1278">Translocase</keyword>
<accession>A0ABP7Q8P4</accession>
<evidence type="ECO:0000256" key="6">
    <source>
        <dbReference type="ARBA" id="ARBA00022840"/>
    </source>
</evidence>
<protein>
    <submittedName>
        <fullName evidence="15">Lipid A export permease/ATP-binding protein MsbA</fullName>
    </submittedName>
</protein>
<keyword evidence="3" id="KW-1003">Cell membrane</keyword>
<sequence>MADRQSNLEGLSSEAEEYPSWQVYRRILGYVKTLKKWFILAIVGNVIYATASALMAPGLKYIINSIENPTEANRVLVAGLIVALFMLRGLGAFMGQYFMANVSRGIVHDMRQKLFQNLIRLPATFFDRNSSGHLLAKFTYNIEQVTFAATNAVTLILREGLTIVGLLAYMLYENWRLTLIFLIAGPIIAVVIRVVTRRFHKLSKQIQLSMGDVNHVTGELIGGYQVVRTFGGEDREVARFTKVSKNNVRQSLKMALTQAVSTPVIQIIISLCIAVLVWVVLDPAILRDMSTGAIVAFLTAAVTCAKPVRQLTSVNAVIQRGISAAQDVFMLIDEPREADTGTHVAERVRGDIEINHLTFTYPGQETAVLDDITLSIKAGQTIALVGTSGSGKSTLSSLLPRFYDCEPGQILLDDIPLQDYTLHSLRQQIALVSQQTILFNDTVHNNIAYGDLGDVSREAVRQAAKDANALEFIEALPDGFDTSLGDNGKRLSGGQRQRLAIARALLKNAPVLILDEATSALDTVSERAIQDALERLMKGRTVILIAHRLSTIEQADLIVVMSEGRIVEQGTHDELLAKQSAYALLHSQQVNDRPIDITGEEAPRTTQGPDQAPDDFE</sequence>
<keyword evidence="5" id="KW-0547">Nucleotide-binding</keyword>
<evidence type="ECO:0000313" key="16">
    <source>
        <dbReference type="Proteomes" id="UP001501337"/>
    </source>
</evidence>
<evidence type="ECO:0000313" key="15">
    <source>
        <dbReference type="EMBL" id="GAA3978420.1"/>
    </source>
</evidence>
<feature type="transmembrane region" description="Helical" evidence="12">
    <location>
        <begin position="75"/>
        <end position="99"/>
    </location>
</feature>
<dbReference type="Pfam" id="PF00664">
    <property type="entry name" value="ABC_membrane"/>
    <property type="match status" value="1"/>
</dbReference>
<evidence type="ECO:0000256" key="10">
    <source>
        <dbReference type="ARBA" id="ARBA00023136"/>
    </source>
</evidence>
<dbReference type="InterPro" id="IPR027417">
    <property type="entry name" value="P-loop_NTPase"/>
</dbReference>
<dbReference type="EMBL" id="BAABBO010000022">
    <property type="protein sequence ID" value="GAA3978420.1"/>
    <property type="molecule type" value="Genomic_DNA"/>
</dbReference>
<proteinExistence type="predicted"/>
<dbReference type="InterPro" id="IPR003593">
    <property type="entry name" value="AAA+_ATPase"/>
</dbReference>
<dbReference type="PANTHER" id="PTHR43394">
    <property type="entry name" value="ATP-DEPENDENT PERMEASE MDL1, MITOCHONDRIAL"/>
    <property type="match status" value="1"/>
</dbReference>
<evidence type="ECO:0000256" key="2">
    <source>
        <dbReference type="ARBA" id="ARBA00022448"/>
    </source>
</evidence>
<evidence type="ECO:0000256" key="1">
    <source>
        <dbReference type="ARBA" id="ARBA00004651"/>
    </source>
</evidence>
<keyword evidence="2" id="KW-0813">Transport</keyword>
<evidence type="ECO:0000256" key="12">
    <source>
        <dbReference type="SAM" id="Phobius"/>
    </source>
</evidence>
<keyword evidence="16" id="KW-1185">Reference proteome</keyword>
<feature type="transmembrane region" description="Helical" evidence="12">
    <location>
        <begin position="259"/>
        <end position="281"/>
    </location>
</feature>
<evidence type="ECO:0000259" key="14">
    <source>
        <dbReference type="PROSITE" id="PS50929"/>
    </source>
</evidence>
<evidence type="ECO:0000256" key="7">
    <source>
        <dbReference type="ARBA" id="ARBA00022967"/>
    </source>
</evidence>
<organism evidence="15 16">
    <name type="scientific">Allohahella marinimesophila</name>
    <dbReference type="NCBI Taxonomy" id="1054972"/>
    <lineage>
        <taxon>Bacteria</taxon>
        <taxon>Pseudomonadati</taxon>
        <taxon>Pseudomonadota</taxon>
        <taxon>Gammaproteobacteria</taxon>
        <taxon>Oceanospirillales</taxon>
        <taxon>Hahellaceae</taxon>
        <taxon>Allohahella</taxon>
    </lineage>
</organism>
<dbReference type="InterPro" id="IPR036640">
    <property type="entry name" value="ABC1_TM_sf"/>
</dbReference>
<keyword evidence="10 12" id="KW-0472">Membrane</keyword>
<dbReference type="PROSITE" id="PS50893">
    <property type="entry name" value="ABC_TRANSPORTER_2"/>
    <property type="match status" value="1"/>
</dbReference>
<dbReference type="PANTHER" id="PTHR43394:SF1">
    <property type="entry name" value="ATP-BINDING CASSETTE SUB-FAMILY B MEMBER 10, MITOCHONDRIAL"/>
    <property type="match status" value="1"/>
</dbReference>
<feature type="domain" description="ABC transmembrane type-1" evidence="14">
    <location>
        <begin position="39"/>
        <end position="320"/>
    </location>
</feature>
<dbReference type="CDD" id="cd18552">
    <property type="entry name" value="ABC_6TM_MsbA_like"/>
    <property type="match status" value="1"/>
</dbReference>
<keyword evidence="4 12" id="KW-0812">Transmembrane</keyword>
<keyword evidence="8 12" id="KW-1133">Transmembrane helix</keyword>
<feature type="transmembrane region" description="Helical" evidence="12">
    <location>
        <begin position="37"/>
        <end position="63"/>
    </location>
</feature>
<name>A0ABP7Q8P4_9GAMM</name>
<dbReference type="NCBIfam" id="TIGR02203">
    <property type="entry name" value="MsbA_lipidA"/>
    <property type="match status" value="1"/>
</dbReference>
<dbReference type="InterPro" id="IPR011917">
    <property type="entry name" value="ABC_transpr_lipidA"/>
</dbReference>
<evidence type="ECO:0000256" key="9">
    <source>
        <dbReference type="ARBA" id="ARBA00023055"/>
    </source>
</evidence>
<dbReference type="SUPFAM" id="SSF52540">
    <property type="entry name" value="P-loop containing nucleoside triphosphate hydrolases"/>
    <property type="match status" value="1"/>
</dbReference>
<reference evidence="16" key="1">
    <citation type="journal article" date="2019" name="Int. J. Syst. Evol. Microbiol.">
        <title>The Global Catalogue of Microorganisms (GCM) 10K type strain sequencing project: providing services to taxonomists for standard genome sequencing and annotation.</title>
        <authorList>
            <consortium name="The Broad Institute Genomics Platform"/>
            <consortium name="The Broad Institute Genome Sequencing Center for Infectious Disease"/>
            <person name="Wu L."/>
            <person name="Ma J."/>
        </authorList>
    </citation>
    <scope>NUCLEOTIDE SEQUENCE [LARGE SCALE GENOMIC DNA]</scope>
    <source>
        <strain evidence="16">JCM 17555</strain>
    </source>
</reference>
<comment type="caution">
    <text evidence="15">The sequence shown here is derived from an EMBL/GenBank/DDBJ whole genome shotgun (WGS) entry which is preliminary data.</text>
</comment>
<dbReference type="PROSITE" id="PS00211">
    <property type="entry name" value="ABC_TRANSPORTER_1"/>
    <property type="match status" value="1"/>
</dbReference>
<dbReference type="InterPro" id="IPR003439">
    <property type="entry name" value="ABC_transporter-like_ATP-bd"/>
</dbReference>
<comment type="subcellular location">
    <subcellularLocation>
        <location evidence="1">Cell membrane</location>
        <topology evidence="1">Multi-pass membrane protein</topology>
    </subcellularLocation>
</comment>
<evidence type="ECO:0000256" key="11">
    <source>
        <dbReference type="SAM" id="MobiDB-lite"/>
    </source>
</evidence>
<evidence type="ECO:0000256" key="8">
    <source>
        <dbReference type="ARBA" id="ARBA00022989"/>
    </source>
</evidence>
<dbReference type="SMART" id="SM00382">
    <property type="entry name" value="AAA"/>
    <property type="match status" value="1"/>
</dbReference>
<feature type="domain" description="ABC transporter" evidence="13">
    <location>
        <begin position="352"/>
        <end position="588"/>
    </location>
</feature>
<dbReference type="InterPro" id="IPR011527">
    <property type="entry name" value="ABC1_TM_dom"/>
</dbReference>
<dbReference type="Gene3D" id="3.40.50.300">
    <property type="entry name" value="P-loop containing nucleotide triphosphate hydrolases"/>
    <property type="match status" value="1"/>
</dbReference>
<keyword evidence="9" id="KW-0445">Lipid transport</keyword>
<dbReference type="RefSeq" id="WP_344809542.1">
    <property type="nucleotide sequence ID" value="NZ_BAABBO010000022.1"/>
</dbReference>
<dbReference type="Gene3D" id="1.20.1560.10">
    <property type="entry name" value="ABC transporter type 1, transmembrane domain"/>
    <property type="match status" value="1"/>
</dbReference>
<dbReference type="Proteomes" id="UP001501337">
    <property type="component" value="Unassembled WGS sequence"/>
</dbReference>
<feature type="transmembrane region" description="Helical" evidence="12">
    <location>
        <begin position="175"/>
        <end position="195"/>
    </location>
</feature>
<evidence type="ECO:0000256" key="4">
    <source>
        <dbReference type="ARBA" id="ARBA00022692"/>
    </source>
</evidence>
<dbReference type="SUPFAM" id="SSF90123">
    <property type="entry name" value="ABC transporter transmembrane region"/>
    <property type="match status" value="1"/>
</dbReference>
<evidence type="ECO:0000259" key="13">
    <source>
        <dbReference type="PROSITE" id="PS50893"/>
    </source>
</evidence>
<evidence type="ECO:0000256" key="3">
    <source>
        <dbReference type="ARBA" id="ARBA00022475"/>
    </source>
</evidence>
<dbReference type="PROSITE" id="PS50929">
    <property type="entry name" value="ABC_TM1F"/>
    <property type="match status" value="1"/>
</dbReference>
<dbReference type="InterPro" id="IPR017871">
    <property type="entry name" value="ABC_transporter-like_CS"/>
</dbReference>
<feature type="region of interest" description="Disordered" evidence="11">
    <location>
        <begin position="593"/>
        <end position="617"/>
    </location>
</feature>
<keyword evidence="6" id="KW-0067">ATP-binding</keyword>
<dbReference type="Pfam" id="PF00005">
    <property type="entry name" value="ABC_tran"/>
    <property type="match status" value="1"/>
</dbReference>
<gene>
    <name evidence="15" type="primary">msbA</name>
    <name evidence="15" type="ORF">GCM10022278_38850</name>
</gene>
<evidence type="ECO:0000256" key="5">
    <source>
        <dbReference type="ARBA" id="ARBA00022741"/>
    </source>
</evidence>